<name>A0A8S5L6H3_9CAUD</name>
<sequence length="133" mass="14869">MFQHAEDHAEEQFIRILKWVGEKAVNEAKENGNYQDHTANLRNSIGYVVSIDGQVVEENFNASKHGTEPSNEDPLKYGRTLAVEVAQSKRGVSLVVVAGMRYASYVESKGRVVLTSAEQFASQYLPNLLKQLK</sequence>
<dbReference type="EMBL" id="BK014638">
    <property type="protein sequence ID" value="DAD65234.1"/>
    <property type="molecule type" value="Genomic_DNA"/>
</dbReference>
<reference evidence="1" key="1">
    <citation type="journal article" date="2021" name="Proc. Natl. Acad. Sci. U.S.A.">
        <title>A Catalog of Tens of Thousands of Viruses from Human Metagenomes Reveals Hidden Associations with Chronic Diseases.</title>
        <authorList>
            <person name="Tisza M.J."/>
            <person name="Buck C.B."/>
        </authorList>
    </citation>
    <scope>NUCLEOTIDE SEQUENCE</scope>
    <source>
        <strain evidence="1">CtD4R19</strain>
    </source>
</reference>
<protein>
    <submittedName>
        <fullName evidence="1">Uncharacterized protein</fullName>
    </submittedName>
</protein>
<evidence type="ECO:0000313" key="1">
    <source>
        <dbReference type="EMBL" id="DAD65234.1"/>
    </source>
</evidence>
<organism evidence="1">
    <name type="scientific">Siphoviridae sp. ctD4R19</name>
    <dbReference type="NCBI Taxonomy" id="2823568"/>
    <lineage>
        <taxon>Viruses</taxon>
        <taxon>Duplodnaviria</taxon>
        <taxon>Heunggongvirae</taxon>
        <taxon>Uroviricota</taxon>
        <taxon>Caudoviricetes</taxon>
    </lineage>
</organism>
<accession>A0A8S5L6H3</accession>
<proteinExistence type="predicted"/>